<feature type="domain" description="SAM-dependent MTase RsmB/NOP-type" evidence="14">
    <location>
        <begin position="169"/>
        <end position="449"/>
    </location>
</feature>
<dbReference type="Proteomes" id="UP000503088">
    <property type="component" value="Chromosome"/>
</dbReference>
<dbReference type="GO" id="GO:0006355">
    <property type="term" value="P:regulation of DNA-templated transcription"/>
    <property type="evidence" value="ECO:0007669"/>
    <property type="project" value="InterPro"/>
</dbReference>
<dbReference type="CDD" id="cd02440">
    <property type="entry name" value="AdoMet_MTases"/>
    <property type="match status" value="1"/>
</dbReference>
<keyword evidence="8 13" id="KW-0949">S-adenosyl-L-methionine</keyword>
<dbReference type="InterPro" id="IPR006027">
    <property type="entry name" value="NusB_RsmB_TIM44"/>
</dbReference>
<dbReference type="EC" id="2.1.1.176" evidence="3"/>
<evidence type="ECO:0000256" key="2">
    <source>
        <dbReference type="ARBA" id="ARBA00004496"/>
    </source>
</evidence>
<dbReference type="InterPro" id="IPR029063">
    <property type="entry name" value="SAM-dependent_MTases_sf"/>
</dbReference>
<keyword evidence="16" id="KW-1185">Reference proteome</keyword>
<comment type="similarity">
    <text evidence="13">Belongs to the class I-like SAM-binding methyltransferase superfamily. RsmB/NOP family.</text>
</comment>
<keyword evidence="4" id="KW-0963">Cytoplasm</keyword>
<accession>A0A7D3Y0R1</accession>
<dbReference type="InterPro" id="IPR054728">
    <property type="entry name" value="RsmB-like_ferredoxin"/>
</dbReference>
<evidence type="ECO:0000313" key="15">
    <source>
        <dbReference type="EMBL" id="QKG84680.1"/>
    </source>
</evidence>
<dbReference type="AlphaFoldDB" id="A0A7D3Y0R1"/>
<evidence type="ECO:0000256" key="4">
    <source>
        <dbReference type="ARBA" id="ARBA00022490"/>
    </source>
</evidence>
<dbReference type="PANTHER" id="PTHR22807:SF53">
    <property type="entry name" value="RIBOSOMAL RNA SMALL SUBUNIT METHYLTRANSFERASE B-RELATED"/>
    <property type="match status" value="1"/>
</dbReference>
<protein>
    <recommendedName>
        <fullName evidence="3">16S rRNA (cytosine(967)-C(5))-methyltransferase</fullName>
        <ecNumber evidence="3">2.1.1.176</ecNumber>
    </recommendedName>
    <alternativeName>
        <fullName evidence="10">16S rRNA m5C967 methyltransferase</fullName>
    </alternativeName>
    <alternativeName>
        <fullName evidence="11">rRNA (cytosine-C(5)-)-methyltransferase RsmB</fullName>
    </alternativeName>
</protein>
<feature type="active site" description="Nucleophile" evidence="13">
    <location>
        <position position="383"/>
    </location>
</feature>
<evidence type="ECO:0000313" key="16">
    <source>
        <dbReference type="Proteomes" id="UP000503088"/>
    </source>
</evidence>
<evidence type="ECO:0000256" key="1">
    <source>
        <dbReference type="ARBA" id="ARBA00002724"/>
    </source>
</evidence>
<evidence type="ECO:0000256" key="10">
    <source>
        <dbReference type="ARBA" id="ARBA00030399"/>
    </source>
</evidence>
<dbReference type="InterPro" id="IPR023267">
    <property type="entry name" value="RCMT"/>
</dbReference>
<dbReference type="CDD" id="cd00620">
    <property type="entry name" value="Methyltransferase_Sun"/>
    <property type="match status" value="1"/>
</dbReference>
<dbReference type="Pfam" id="PF22458">
    <property type="entry name" value="RsmF-B_ferredox"/>
    <property type="match status" value="1"/>
</dbReference>
<evidence type="ECO:0000256" key="12">
    <source>
        <dbReference type="ARBA" id="ARBA00047283"/>
    </source>
</evidence>
<proteinExistence type="inferred from homology"/>
<dbReference type="InterPro" id="IPR004573">
    <property type="entry name" value="rRNA_ssu_MeTfrase_B"/>
</dbReference>
<feature type="binding site" evidence="13">
    <location>
        <position position="312"/>
    </location>
    <ligand>
        <name>S-adenosyl-L-methionine</name>
        <dbReference type="ChEBI" id="CHEBI:59789"/>
    </ligand>
</feature>
<dbReference type="PRINTS" id="PR02008">
    <property type="entry name" value="RCMTFAMILY"/>
</dbReference>
<dbReference type="NCBIfam" id="NF011494">
    <property type="entry name" value="PRK14902.1"/>
    <property type="match status" value="1"/>
</dbReference>
<evidence type="ECO:0000259" key="14">
    <source>
        <dbReference type="PROSITE" id="PS51686"/>
    </source>
</evidence>
<organism evidence="15 16">
    <name type="scientific">Kroppenstedtia pulmonis</name>
    <dbReference type="NCBI Taxonomy" id="1380685"/>
    <lineage>
        <taxon>Bacteria</taxon>
        <taxon>Bacillati</taxon>
        <taxon>Bacillota</taxon>
        <taxon>Bacilli</taxon>
        <taxon>Bacillales</taxon>
        <taxon>Thermoactinomycetaceae</taxon>
        <taxon>Kroppenstedtia</taxon>
    </lineage>
</organism>
<dbReference type="GO" id="GO:0008649">
    <property type="term" value="F:rRNA methyltransferase activity"/>
    <property type="evidence" value="ECO:0007669"/>
    <property type="project" value="InterPro"/>
</dbReference>
<keyword evidence="9 13" id="KW-0694">RNA-binding</keyword>
<dbReference type="Pfam" id="PF01029">
    <property type="entry name" value="NusB"/>
    <property type="match status" value="1"/>
</dbReference>
<dbReference type="NCBIfam" id="TIGR00563">
    <property type="entry name" value="rsmB"/>
    <property type="match status" value="1"/>
</dbReference>
<dbReference type="Pfam" id="PF01189">
    <property type="entry name" value="Methyltr_RsmB-F"/>
    <property type="match status" value="1"/>
</dbReference>
<dbReference type="FunFam" id="1.10.940.10:FF:000006">
    <property type="entry name" value="16S rRNA (Cytosine(967)-C(5))-methyltransferase RsmB"/>
    <property type="match status" value="1"/>
</dbReference>
<evidence type="ECO:0000256" key="5">
    <source>
        <dbReference type="ARBA" id="ARBA00022552"/>
    </source>
</evidence>
<dbReference type="InterPro" id="IPR035926">
    <property type="entry name" value="NusB-like_sf"/>
</dbReference>
<dbReference type="RefSeq" id="WP_173222621.1">
    <property type="nucleotide sequence ID" value="NZ_CP048104.1"/>
</dbReference>
<feature type="binding site" evidence="13">
    <location>
        <position position="285"/>
    </location>
    <ligand>
        <name>S-adenosyl-L-methionine</name>
        <dbReference type="ChEBI" id="CHEBI:59789"/>
    </ligand>
</feature>
<comment type="function">
    <text evidence="1">Specifically methylates the cytosine at position 967 (m5C967) of 16S rRNA.</text>
</comment>
<dbReference type="EMBL" id="CP048104">
    <property type="protein sequence ID" value="QKG84680.1"/>
    <property type="molecule type" value="Genomic_DNA"/>
</dbReference>
<dbReference type="Gene3D" id="3.30.70.1170">
    <property type="entry name" value="Sun protein, domain 3"/>
    <property type="match status" value="1"/>
</dbReference>
<sequence>MNAREVALEVLIQWEEREGYSNLLLREALEQSGLNIRDRGLTTELVYGTIQRRNTLDWVLNQLLRQDLGDLDSWLRQLLRLGVYQLRFLDKIPPRAAVHETVQMAKNRGHQGTASLVNGVLRSYLRREMEWKLPEKPETIREWALVYSHPKWLIKRFIHVYGEEEARQMLEAHNQPPKVSLRTNPLKISREALIRDLSNIFPEADIQASSVSDQGIVMEGGGNPTSTEEYRQGYFSIQDESSMLVAQVVSPRPGQRGVDACAAPGGKATHLVELMKDQGQLIAYDIHPHKVKLIRESACRLGLSALQGETGDARRFSESLYKTCDFVLLDAPCSGLGVIRRKPDIKWRKTAQQIEEILPLQAELLRSAAKLVKPGGTLVYSTCTLDPRENEEMVASFLASHRDFRPDPCFSDYLPDLVQQRGLFQGAGIQILPHHFQSDGFYIARLIRV</sequence>
<dbReference type="InterPro" id="IPR049560">
    <property type="entry name" value="MeTrfase_RsmB-F_NOP2_cat"/>
</dbReference>
<name>A0A7D3Y0R1_9BACL</name>
<feature type="binding site" evidence="13">
    <location>
        <begin position="261"/>
        <end position="267"/>
    </location>
    <ligand>
        <name>S-adenosyl-L-methionine</name>
        <dbReference type="ChEBI" id="CHEBI:59789"/>
    </ligand>
</feature>
<dbReference type="Gene3D" id="1.10.940.10">
    <property type="entry name" value="NusB-like"/>
    <property type="match status" value="1"/>
</dbReference>
<dbReference type="GO" id="GO:0003723">
    <property type="term" value="F:RNA binding"/>
    <property type="evidence" value="ECO:0007669"/>
    <property type="project" value="UniProtKB-UniRule"/>
</dbReference>
<dbReference type="PANTHER" id="PTHR22807">
    <property type="entry name" value="NOP2 YEAST -RELATED NOL1/NOP2/FMU SUN DOMAIN-CONTAINING"/>
    <property type="match status" value="1"/>
</dbReference>
<keyword evidence="7 13" id="KW-0808">Transferase</keyword>
<reference evidence="15 16" key="1">
    <citation type="submission" date="2020-01" db="EMBL/GenBank/DDBJ databases">
        <authorList>
            <person name="Gulvik C.A."/>
            <person name="Batra D.G."/>
        </authorList>
    </citation>
    <scope>NUCLEOTIDE SEQUENCE [LARGE SCALE GENOMIC DNA]</scope>
    <source>
        <strain evidence="15 16">W9323</strain>
    </source>
</reference>
<dbReference type="PROSITE" id="PS51686">
    <property type="entry name" value="SAM_MT_RSMB_NOP"/>
    <property type="match status" value="1"/>
</dbReference>
<gene>
    <name evidence="15" type="primary">rsmB</name>
    <name evidence="15" type="ORF">GXN76_09455</name>
</gene>
<evidence type="ECO:0000256" key="6">
    <source>
        <dbReference type="ARBA" id="ARBA00022603"/>
    </source>
</evidence>
<feature type="binding site" evidence="13">
    <location>
        <position position="330"/>
    </location>
    <ligand>
        <name>S-adenosyl-L-methionine</name>
        <dbReference type="ChEBI" id="CHEBI:59789"/>
    </ligand>
</feature>
<comment type="subcellular location">
    <subcellularLocation>
        <location evidence="2">Cytoplasm</location>
    </subcellularLocation>
</comment>
<dbReference type="FunFam" id="3.40.50.150:FF:000257">
    <property type="entry name" value="16S rRNA methyltransferase"/>
    <property type="match status" value="1"/>
</dbReference>
<dbReference type="InterPro" id="IPR001678">
    <property type="entry name" value="MeTrfase_RsmB-F_NOP2_dom"/>
</dbReference>
<comment type="catalytic activity">
    <reaction evidence="12">
        <text>cytidine(967) in 16S rRNA + S-adenosyl-L-methionine = 5-methylcytidine(967) in 16S rRNA + S-adenosyl-L-homocysteine + H(+)</text>
        <dbReference type="Rhea" id="RHEA:42748"/>
        <dbReference type="Rhea" id="RHEA-COMP:10219"/>
        <dbReference type="Rhea" id="RHEA-COMP:10220"/>
        <dbReference type="ChEBI" id="CHEBI:15378"/>
        <dbReference type="ChEBI" id="CHEBI:57856"/>
        <dbReference type="ChEBI" id="CHEBI:59789"/>
        <dbReference type="ChEBI" id="CHEBI:74483"/>
        <dbReference type="ChEBI" id="CHEBI:82748"/>
        <dbReference type="EC" id="2.1.1.176"/>
    </reaction>
</comment>
<dbReference type="SUPFAM" id="SSF48013">
    <property type="entry name" value="NusB-like"/>
    <property type="match status" value="1"/>
</dbReference>
<keyword evidence="5" id="KW-0698">rRNA processing</keyword>
<dbReference type="SUPFAM" id="SSF53335">
    <property type="entry name" value="S-adenosyl-L-methionine-dependent methyltransferases"/>
    <property type="match status" value="1"/>
</dbReference>
<evidence type="ECO:0000256" key="11">
    <source>
        <dbReference type="ARBA" id="ARBA00031088"/>
    </source>
</evidence>
<evidence type="ECO:0000256" key="13">
    <source>
        <dbReference type="PROSITE-ProRule" id="PRU01023"/>
    </source>
</evidence>
<dbReference type="KEGG" id="kpul:GXN76_09455"/>
<dbReference type="InterPro" id="IPR048019">
    <property type="entry name" value="RsmB-like_N"/>
</dbReference>
<evidence type="ECO:0000256" key="8">
    <source>
        <dbReference type="ARBA" id="ARBA00022691"/>
    </source>
</evidence>
<dbReference type="Gene3D" id="3.40.50.150">
    <property type="entry name" value="Vaccinia Virus protein VP39"/>
    <property type="match status" value="1"/>
</dbReference>
<evidence type="ECO:0000256" key="3">
    <source>
        <dbReference type="ARBA" id="ARBA00012140"/>
    </source>
</evidence>
<evidence type="ECO:0000256" key="9">
    <source>
        <dbReference type="ARBA" id="ARBA00022884"/>
    </source>
</evidence>
<evidence type="ECO:0000256" key="7">
    <source>
        <dbReference type="ARBA" id="ARBA00022679"/>
    </source>
</evidence>
<dbReference type="GO" id="GO:0005737">
    <property type="term" value="C:cytoplasm"/>
    <property type="evidence" value="ECO:0007669"/>
    <property type="project" value="UniProtKB-SubCell"/>
</dbReference>
<keyword evidence="6 13" id="KW-0489">Methyltransferase</keyword>